<proteinExistence type="predicted"/>
<organism evidence="1 2">
    <name type="scientific">Tothia fuscella</name>
    <dbReference type="NCBI Taxonomy" id="1048955"/>
    <lineage>
        <taxon>Eukaryota</taxon>
        <taxon>Fungi</taxon>
        <taxon>Dikarya</taxon>
        <taxon>Ascomycota</taxon>
        <taxon>Pezizomycotina</taxon>
        <taxon>Dothideomycetes</taxon>
        <taxon>Pleosporomycetidae</taxon>
        <taxon>Venturiales</taxon>
        <taxon>Cylindrosympodiaceae</taxon>
        <taxon>Tothia</taxon>
    </lineage>
</organism>
<evidence type="ECO:0000313" key="2">
    <source>
        <dbReference type="Proteomes" id="UP000800235"/>
    </source>
</evidence>
<evidence type="ECO:0000313" key="1">
    <source>
        <dbReference type="EMBL" id="KAF2423663.1"/>
    </source>
</evidence>
<dbReference type="EMBL" id="MU007079">
    <property type="protein sequence ID" value="KAF2423663.1"/>
    <property type="molecule type" value="Genomic_DNA"/>
</dbReference>
<dbReference type="AlphaFoldDB" id="A0A9P4NJV8"/>
<sequence>MKKKRTLPRMTTILRTRKVQFNFASARKTPFKYLELPVELRIKIMSIYLVDHDEYEASLYLPKYRNAKHTFVGPNNTALPSLRAYGYYAIPALAQVNKQLRHEVLEEHLGKVYHFVPPIRGLQQQVMEDWSGMLGKDGVKYARKWRFERAGYERGLPVDIVESAGLIDEMVGKKERGVLTVGDVVKTVEEIRGKLWY</sequence>
<dbReference type="Proteomes" id="UP000800235">
    <property type="component" value="Unassembled WGS sequence"/>
</dbReference>
<comment type="caution">
    <text evidence="1">The sequence shown here is derived from an EMBL/GenBank/DDBJ whole genome shotgun (WGS) entry which is preliminary data.</text>
</comment>
<dbReference type="OrthoDB" id="3646601at2759"/>
<protein>
    <submittedName>
        <fullName evidence="1">Uncharacterized protein</fullName>
    </submittedName>
</protein>
<reference evidence="1" key="1">
    <citation type="journal article" date="2020" name="Stud. Mycol.">
        <title>101 Dothideomycetes genomes: a test case for predicting lifestyles and emergence of pathogens.</title>
        <authorList>
            <person name="Haridas S."/>
            <person name="Albert R."/>
            <person name="Binder M."/>
            <person name="Bloem J."/>
            <person name="Labutti K."/>
            <person name="Salamov A."/>
            <person name="Andreopoulos B."/>
            <person name="Baker S."/>
            <person name="Barry K."/>
            <person name="Bills G."/>
            <person name="Bluhm B."/>
            <person name="Cannon C."/>
            <person name="Castanera R."/>
            <person name="Culley D."/>
            <person name="Daum C."/>
            <person name="Ezra D."/>
            <person name="Gonzalez J."/>
            <person name="Henrissat B."/>
            <person name="Kuo A."/>
            <person name="Liang C."/>
            <person name="Lipzen A."/>
            <person name="Lutzoni F."/>
            <person name="Magnuson J."/>
            <person name="Mondo S."/>
            <person name="Nolan M."/>
            <person name="Ohm R."/>
            <person name="Pangilinan J."/>
            <person name="Park H.-J."/>
            <person name="Ramirez L."/>
            <person name="Alfaro M."/>
            <person name="Sun H."/>
            <person name="Tritt A."/>
            <person name="Yoshinaga Y."/>
            <person name="Zwiers L.-H."/>
            <person name="Turgeon B."/>
            <person name="Goodwin S."/>
            <person name="Spatafora J."/>
            <person name="Crous P."/>
            <person name="Grigoriev I."/>
        </authorList>
    </citation>
    <scope>NUCLEOTIDE SEQUENCE</scope>
    <source>
        <strain evidence="1">CBS 130266</strain>
    </source>
</reference>
<accession>A0A9P4NJV8</accession>
<keyword evidence="2" id="KW-1185">Reference proteome</keyword>
<name>A0A9P4NJV8_9PEZI</name>
<gene>
    <name evidence="1" type="ORF">EJ08DRAFT_664249</name>
</gene>